<evidence type="ECO:0000256" key="1">
    <source>
        <dbReference type="ARBA" id="ARBA00004571"/>
    </source>
</evidence>
<accession>A0A7Z7JCA7</accession>
<evidence type="ECO:0000256" key="12">
    <source>
        <dbReference type="PROSITE-ProRule" id="PRU01360"/>
    </source>
</evidence>
<keyword evidence="6 14" id="KW-0732">Signal</keyword>
<keyword evidence="11 12" id="KW-0998">Cell outer membrane</keyword>
<evidence type="ECO:0000256" key="8">
    <source>
        <dbReference type="ARBA" id="ARBA00023077"/>
    </source>
</evidence>
<dbReference type="PANTHER" id="PTHR30069">
    <property type="entry name" value="TONB-DEPENDENT OUTER MEMBRANE RECEPTOR"/>
    <property type="match status" value="1"/>
</dbReference>
<evidence type="ECO:0000256" key="11">
    <source>
        <dbReference type="ARBA" id="ARBA00023237"/>
    </source>
</evidence>
<keyword evidence="10 17" id="KW-0675">Receptor</keyword>
<sequence length="778" mass="85991">MLRRPSEPTTTTTRYSVKKHRIALAASAVLMGPAVAAAQGVEAAVEAPAPLQEVVVSARPDRAETPAIPPNTPAPAYGISSTRMADFNVVNTEDALKYAPNLAVRKRFIGDMNSIISVRSTSSRQSARGLVYADGLLLSNLLGSDFSFPPRWSLVNAAEIERMDVLYGPYSALYPGNSLGATVLITTRTPEKFEGDASVQLFTQRFGLYGTHDNFNGVHANAYVGDRVGPFSWLVSVDRQDSKSQPLSFYTASRSTRPAGAADTPVSGAYFDQDQSGRDRVVMGVNSEGVTHTVQDQLKLKLGYDITSTLQAQFTAAYWQQDRSNTTGSYLRDANGNVVSGGPVNIGGYQYVIPANAFAPGNGEDARWLYGLSLRTRNQTGWNFSGVASLFDVSKDVSRSANTVGNGPGTVTYGDGTGWRTLDLKADYRPQQLQGGHWVTFGYHYDNYRLTNTTYNTSDWRADTITAFNNAFTGKTETQALYAQDAWYFAEDWKLIPGVRYEHWRAYDGSRSQPGVDIGYPVRSESNWSPKLALEKAFGQDWLGRLSLGQAYRYPTVSELFQGRITGTSLINNDPNLRPERSFSKDLTFERTVEASNFRVSLYEDDIRDALVSQTNTTVFPTVTSFQNVDRVRTRGIELAYDGRDVLVSGFDLSASGAYNHSKTLENANNPASVGKYFYRIPKWRANLVGTYRFTPAWAGTLAMTYSGRQYNTLDNSDTNPDTFGGTSSFLTFDVKVTYKPARNVRLGLGIDNLTDQRYYVYHPYPGRTFYAEAKLSF</sequence>
<evidence type="ECO:0000256" key="7">
    <source>
        <dbReference type="ARBA" id="ARBA00023065"/>
    </source>
</evidence>
<organism evidence="17 18">
    <name type="scientific">Cupriavidus taiwanensis</name>
    <dbReference type="NCBI Taxonomy" id="164546"/>
    <lineage>
        <taxon>Bacteria</taxon>
        <taxon>Pseudomonadati</taxon>
        <taxon>Pseudomonadota</taxon>
        <taxon>Betaproteobacteria</taxon>
        <taxon>Burkholderiales</taxon>
        <taxon>Burkholderiaceae</taxon>
        <taxon>Cupriavidus</taxon>
    </lineage>
</organism>
<keyword evidence="3 12" id="KW-0813">Transport</keyword>
<keyword evidence="7" id="KW-0406">Ion transport</keyword>
<name>A0A7Z7JCA7_9BURK</name>
<dbReference type="InterPro" id="IPR012910">
    <property type="entry name" value="Plug_dom"/>
</dbReference>
<evidence type="ECO:0000313" key="18">
    <source>
        <dbReference type="Proteomes" id="UP000257139"/>
    </source>
</evidence>
<feature type="domain" description="TonB-dependent receptor plug" evidence="16">
    <location>
        <begin position="71"/>
        <end position="181"/>
    </location>
</feature>
<keyword evidence="8 13" id="KW-0798">TonB box</keyword>
<dbReference type="CDD" id="cd01347">
    <property type="entry name" value="ligand_gated_channel"/>
    <property type="match status" value="1"/>
</dbReference>
<dbReference type="InterPro" id="IPR036942">
    <property type="entry name" value="Beta-barrel_TonB_sf"/>
</dbReference>
<evidence type="ECO:0000256" key="13">
    <source>
        <dbReference type="RuleBase" id="RU003357"/>
    </source>
</evidence>
<dbReference type="EMBL" id="LT978514">
    <property type="protein sequence ID" value="SPC22383.1"/>
    <property type="molecule type" value="Genomic_DNA"/>
</dbReference>
<proteinExistence type="inferred from homology"/>
<evidence type="ECO:0000256" key="2">
    <source>
        <dbReference type="ARBA" id="ARBA00009810"/>
    </source>
</evidence>
<dbReference type="InterPro" id="IPR039426">
    <property type="entry name" value="TonB-dep_rcpt-like"/>
</dbReference>
<evidence type="ECO:0000259" key="16">
    <source>
        <dbReference type="Pfam" id="PF07715"/>
    </source>
</evidence>
<evidence type="ECO:0000313" key="17">
    <source>
        <dbReference type="EMBL" id="SPC22383.1"/>
    </source>
</evidence>
<dbReference type="InterPro" id="IPR037066">
    <property type="entry name" value="Plug_dom_sf"/>
</dbReference>
<comment type="similarity">
    <text evidence="2 12 13">Belongs to the TonB-dependent receptor family.</text>
</comment>
<dbReference type="SUPFAM" id="SSF56935">
    <property type="entry name" value="Porins"/>
    <property type="match status" value="1"/>
</dbReference>
<dbReference type="Gene3D" id="2.170.130.10">
    <property type="entry name" value="TonB-dependent receptor, plug domain"/>
    <property type="match status" value="1"/>
</dbReference>
<evidence type="ECO:0000256" key="3">
    <source>
        <dbReference type="ARBA" id="ARBA00022448"/>
    </source>
</evidence>
<evidence type="ECO:0000256" key="4">
    <source>
        <dbReference type="ARBA" id="ARBA00022452"/>
    </source>
</evidence>
<comment type="subcellular location">
    <subcellularLocation>
        <location evidence="1 12">Cell outer membrane</location>
        <topology evidence="1 12">Multi-pass membrane protein</topology>
    </subcellularLocation>
</comment>
<feature type="signal peptide" evidence="14">
    <location>
        <begin position="1"/>
        <end position="36"/>
    </location>
</feature>
<dbReference type="AlphaFoldDB" id="A0A7Z7JCA7"/>
<dbReference type="Pfam" id="PF00593">
    <property type="entry name" value="TonB_dep_Rec_b-barrel"/>
    <property type="match status" value="1"/>
</dbReference>
<feature type="chain" id="PRO_5030985803" evidence="14">
    <location>
        <begin position="37"/>
        <end position="778"/>
    </location>
</feature>
<dbReference type="GO" id="GO:0044718">
    <property type="term" value="P:siderophore transmembrane transport"/>
    <property type="evidence" value="ECO:0007669"/>
    <property type="project" value="TreeGrafter"/>
</dbReference>
<dbReference type="Proteomes" id="UP000257139">
    <property type="component" value="Chromosome CBM2594_b"/>
</dbReference>
<keyword evidence="4 12" id="KW-1134">Transmembrane beta strand</keyword>
<dbReference type="Gene3D" id="2.40.170.20">
    <property type="entry name" value="TonB-dependent receptor, beta-barrel domain"/>
    <property type="match status" value="1"/>
</dbReference>
<keyword evidence="5 12" id="KW-0812">Transmembrane</keyword>
<keyword evidence="9 12" id="KW-0472">Membrane</keyword>
<gene>
    <name evidence="17" type="ORF">CBM2594_B30233</name>
</gene>
<protein>
    <submittedName>
        <fullName evidence="17">TonB-dependent receptor</fullName>
    </submittedName>
</protein>
<dbReference type="PROSITE" id="PS52016">
    <property type="entry name" value="TONB_DEPENDENT_REC_3"/>
    <property type="match status" value="1"/>
</dbReference>
<dbReference type="GO" id="GO:0009279">
    <property type="term" value="C:cell outer membrane"/>
    <property type="evidence" value="ECO:0007669"/>
    <property type="project" value="UniProtKB-SubCell"/>
</dbReference>
<reference evidence="17 18" key="1">
    <citation type="submission" date="2018-01" db="EMBL/GenBank/DDBJ databases">
        <authorList>
            <person name="Clerissi C."/>
        </authorList>
    </citation>
    <scope>NUCLEOTIDE SEQUENCE [LARGE SCALE GENOMIC DNA]</scope>
    <source>
        <strain evidence="17">Cupriavidus taiwanensis STM 6021</strain>
    </source>
</reference>
<evidence type="ECO:0000256" key="10">
    <source>
        <dbReference type="ARBA" id="ARBA00023170"/>
    </source>
</evidence>
<evidence type="ECO:0000256" key="6">
    <source>
        <dbReference type="ARBA" id="ARBA00022729"/>
    </source>
</evidence>
<dbReference type="GO" id="GO:0015344">
    <property type="term" value="F:siderophore uptake transmembrane transporter activity"/>
    <property type="evidence" value="ECO:0007669"/>
    <property type="project" value="TreeGrafter"/>
</dbReference>
<feature type="domain" description="TonB-dependent receptor-like beta-barrel" evidence="15">
    <location>
        <begin position="320"/>
        <end position="754"/>
    </location>
</feature>
<evidence type="ECO:0000256" key="5">
    <source>
        <dbReference type="ARBA" id="ARBA00022692"/>
    </source>
</evidence>
<dbReference type="PANTHER" id="PTHR30069:SF53">
    <property type="entry name" value="COLICIN I RECEPTOR-RELATED"/>
    <property type="match status" value="1"/>
</dbReference>
<evidence type="ECO:0000256" key="14">
    <source>
        <dbReference type="SAM" id="SignalP"/>
    </source>
</evidence>
<dbReference type="Pfam" id="PF07715">
    <property type="entry name" value="Plug"/>
    <property type="match status" value="1"/>
</dbReference>
<evidence type="ECO:0000259" key="15">
    <source>
        <dbReference type="Pfam" id="PF00593"/>
    </source>
</evidence>
<dbReference type="InterPro" id="IPR000531">
    <property type="entry name" value="Beta-barrel_TonB"/>
</dbReference>
<evidence type="ECO:0000256" key="9">
    <source>
        <dbReference type="ARBA" id="ARBA00023136"/>
    </source>
</evidence>